<name>A0A9D3WA65_9ROSI</name>
<keyword evidence="3" id="KW-1185">Reference proteome</keyword>
<feature type="non-terminal residue" evidence="2">
    <location>
        <position position="206"/>
    </location>
</feature>
<comment type="caution">
    <text evidence="2">The sequence shown here is derived from an EMBL/GenBank/DDBJ whole genome shotgun (WGS) entry which is preliminary data.</text>
</comment>
<proteinExistence type="predicted"/>
<accession>A0A9D3WA65</accession>
<evidence type="ECO:0000256" key="1">
    <source>
        <dbReference type="SAM" id="MobiDB-lite"/>
    </source>
</evidence>
<reference evidence="2 3" key="1">
    <citation type="journal article" date="2021" name="Plant Biotechnol. J.">
        <title>Multi-omics assisted identification of the key and species-specific regulatory components of drought-tolerant mechanisms in Gossypium stocksii.</title>
        <authorList>
            <person name="Yu D."/>
            <person name="Ke L."/>
            <person name="Zhang D."/>
            <person name="Wu Y."/>
            <person name="Sun Y."/>
            <person name="Mei J."/>
            <person name="Sun J."/>
            <person name="Sun Y."/>
        </authorList>
    </citation>
    <scope>NUCLEOTIDE SEQUENCE [LARGE SCALE GENOMIC DNA]</scope>
    <source>
        <strain evidence="3">cv. E1</strain>
        <tissue evidence="2">Leaf</tissue>
    </source>
</reference>
<dbReference type="EMBL" id="JAIQCV010000003">
    <property type="protein sequence ID" value="KAH1114948.1"/>
    <property type="molecule type" value="Genomic_DNA"/>
</dbReference>
<feature type="region of interest" description="Disordered" evidence="1">
    <location>
        <begin position="46"/>
        <end position="85"/>
    </location>
</feature>
<feature type="compositionally biased region" description="Basic and acidic residues" evidence="1">
    <location>
        <begin position="46"/>
        <end position="79"/>
    </location>
</feature>
<evidence type="ECO:0000313" key="2">
    <source>
        <dbReference type="EMBL" id="KAH1114948.1"/>
    </source>
</evidence>
<dbReference type="OrthoDB" id="1432313at2759"/>
<dbReference type="Proteomes" id="UP000828251">
    <property type="component" value="Unassembled WGS sequence"/>
</dbReference>
<evidence type="ECO:0000313" key="3">
    <source>
        <dbReference type="Proteomes" id="UP000828251"/>
    </source>
</evidence>
<dbReference type="AlphaFoldDB" id="A0A9D3WA65"/>
<organism evidence="2 3">
    <name type="scientific">Gossypium stocksii</name>
    <dbReference type="NCBI Taxonomy" id="47602"/>
    <lineage>
        <taxon>Eukaryota</taxon>
        <taxon>Viridiplantae</taxon>
        <taxon>Streptophyta</taxon>
        <taxon>Embryophyta</taxon>
        <taxon>Tracheophyta</taxon>
        <taxon>Spermatophyta</taxon>
        <taxon>Magnoliopsida</taxon>
        <taxon>eudicotyledons</taxon>
        <taxon>Gunneridae</taxon>
        <taxon>Pentapetalae</taxon>
        <taxon>rosids</taxon>
        <taxon>malvids</taxon>
        <taxon>Malvales</taxon>
        <taxon>Malvaceae</taxon>
        <taxon>Malvoideae</taxon>
        <taxon>Gossypium</taxon>
    </lineage>
</organism>
<protein>
    <submittedName>
        <fullName evidence="2">Uncharacterized protein</fullName>
    </submittedName>
</protein>
<gene>
    <name evidence="2" type="ORF">J1N35_008326</name>
</gene>
<sequence>MDKSIFYEFKWIDISKLLRKVQLNGNGQNQGNWRNGVEIIESKVEASTETNEGKKRSGEKSELMGLKEKEKIKGGKEDSESGSTIEKRHTRLMCDRGGRNWVVIFLRETKLHSKKIARVRDQCRLDGCLAIKSVGKSGGLAMLWKDGIKVDIQNYSRHHIDSVIQLKDQRSFRFTKFYRYSDLNQRNDSWNMLKKVGLRSMKFGLL</sequence>